<evidence type="ECO:0000313" key="3">
    <source>
        <dbReference type="Proteomes" id="UP000774617"/>
    </source>
</evidence>
<evidence type="ECO:0000313" key="2">
    <source>
        <dbReference type="EMBL" id="KAH7062556.1"/>
    </source>
</evidence>
<dbReference type="Proteomes" id="UP000774617">
    <property type="component" value="Unassembled WGS sequence"/>
</dbReference>
<name>A0ABQ8GTI5_9PEZI</name>
<keyword evidence="3" id="KW-1185">Reference proteome</keyword>
<proteinExistence type="predicted"/>
<feature type="compositionally biased region" description="Low complexity" evidence="1">
    <location>
        <begin position="38"/>
        <end position="52"/>
    </location>
</feature>
<feature type="compositionally biased region" description="Basic residues" evidence="1">
    <location>
        <begin position="200"/>
        <end position="210"/>
    </location>
</feature>
<feature type="region of interest" description="Disordered" evidence="1">
    <location>
        <begin position="197"/>
        <end position="244"/>
    </location>
</feature>
<feature type="compositionally biased region" description="Acidic residues" evidence="1">
    <location>
        <begin position="214"/>
        <end position="226"/>
    </location>
</feature>
<evidence type="ECO:0000256" key="1">
    <source>
        <dbReference type="SAM" id="MobiDB-lite"/>
    </source>
</evidence>
<sequence>MCQLESVFHHLCGHWAPRRRFLGAPCVRARRVRVWVGGPLTTTTTDPGVDPLNKPCRTTAPSCSGGPNADKGDEDGDDDDDDDDHDHDHDDHSAPLPASDTEERSGNHSFACSFYPCDHPSDRGAVTDYARLCAECARRIAAEEAFDEAGAPRAAASSTTALSDAATELPVRRMFRPFVGVSDEAWEAVVVARQATARERRMRGKGKRKRGEGEEVGGEEEDDGEEAVVMKRGKYSDYSMDESD</sequence>
<protein>
    <submittedName>
        <fullName evidence="2">Uncharacterized protein</fullName>
    </submittedName>
</protein>
<feature type="region of interest" description="Disordered" evidence="1">
    <location>
        <begin position="38"/>
        <end position="105"/>
    </location>
</feature>
<dbReference type="EMBL" id="JAGTJR010000003">
    <property type="protein sequence ID" value="KAH7062556.1"/>
    <property type="molecule type" value="Genomic_DNA"/>
</dbReference>
<comment type="caution">
    <text evidence="2">The sequence shown here is derived from an EMBL/GenBank/DDBJ whole genome shotgun (WGS) entry which is preliminary data.</text>
</comment>
<gene>
    <name evidence="2" type="ORF">B0J12DRAFT_695096</name>
</gene>
<accession>A0ABQ8GTI5</accession>
<feature type="compositionally biased region" description="Acidic residues" evidence="1">
    <location>
        <begin position="72"/>
        <end position="85"/>
    </location>
</feature>
<reference evidence="2 3" key="1">
    <citation type="journal article" date="2021" name="Nat. Commun.">
        <title>Genetic determinants of endophytism in the Arabidopsis root mycobiome.</title>
        <authorList>
            <person name="Mesny F."/>
            <person name="Miyauchi S."/>
            <person name="Thiergart T."/>
            <person name="Pickel B."/>
            <person name="Atanasova L."/>
            <person name="Karlsson M."/>
            <person name="Huettel B."/>
            <person name="Barry K.W."/>
            <person name="Haridas S."/>
            <person name="Chen C."/>
            <person name="Bauer D."/>
            <person name="Andreopoulos W."/>
            <person name="Pangilinan J."/>
            <person name="LaButti K."/>
            <person name="Riley R."/>
            <person name="Lipzen A."/>
            <person name="Clum A."/>
            <person name="Drula E."/>
            <person name="Henrissat B."/>
            <person name="Kohler A."/>
            <person name="Grigoriev I.V."/>
            <person name="Martin F.M."/>
            <person name="Hacquard S."/>
        </authorList>
    </citation>
    <scope>NUCLEOTIDE SEQUENCE [LARGE SCALE GENOMIC DNA]</scope>
    <source>
        <strain evidence="2 3">MPI-SDFR-AT-0080</strain>
    </source>
</reference>
<organism evidence="2 3">
    <name type="scientific">Macrophomina phaseolina</name>
    <dbReference type="NCBI Taxonomy" id="35725"/>
    <lineage>
        <taxon>Eukaryota</taxon>
        <taxon>Fungi</taxon>
        <taxon>Dikarya</taxon>
        <taxon>Ascomycota</taxon>
        <taxon>Pezizomycotina</taxon>
        <taxon>Dothideomycetes</taxon>
        <taxon>Dothideomycetes incertae sedis</taxon>
        <taxon>Botryosphaeriales</taxon>
        <taxon>Botryosphaeriaceae</taxon>
        <taxon>Macrophomina</taxon>
    </lineage>
</organism>